<evidence type="ECO:0000256" key="6">
    <source>
        <dbReference type="ARBA" id="ARBA00022989"/>
    </source>
</evidence>
<dbReference type="RefSeq" id="WP_156229814.1">
    <property type="nucleotide sequence ID" value="NZ_CP046455.1"/>
</dbReference>
<dbReference type="InterPro" id="IPR052017">
    <property type="entry name" value="TSUP"/>
</dbReference>
<evidence type="ECO:0000313" key="10">
    <source>
        <dbReference type="Proteomes" id="UP000424462"/>
    </source>
</evidence>
<evidence type="ECO:0000256" key="7">
    <source>
        <dbReference type="ARBA" id="ARBA00023136"/>
    </source>
</evidence>
<keyword evidence="3" id="KW-0813">Transport</keyword>
<organism evidence="9 10">
    <name type="scientific">Corynebacterium occultum</name>
    <dbReference type="NCBI Taxonomy" id="2675219"/>
    <lineage>
        <taxon>Bacteria</taxon>
        <taxon>Bacillati</taxon>
        <taxon>Actinomycetota</taxon>
        <taxon>Actinomycetes</taxon>
        <taxon>Mycobacteriales</taxon>
        <taxon>Corynebacteriaceae</taxon>
        <taxon>Corynebacterium</taxon>
    </lineage>
</organism>
<evidence type="ECO:0000256" key="2">
    <source>
        <dbReference type="ARBA" id="ARBA00009142"/>
    </source>
</evidence>
<dbReference type="PANTHER" id="PTHR30269">
    <property type="entry name" value="TRANSMEMBRANE PROTEIN YFCA"/>
    <property type="match status" value="1"/>
</dbReference>
<keyword evidence="7 8" id="KW-0472">Membrane</keyword>
<dbReference type="GO" id="GO:0005886">
    <property type="term" value="C:plasma membrane"/>
    <property type="evidence" value="ECO:0007669"/>
    <property type="project" value="UniProtKB-SubCell"/>
</dbReference>
<dbReference type="KEGG" id="cok:COCCU_01325"/>
<dbReference type="Proteomes" id="UP000424462">
    <property type="component" value="Chromosome"/>
</dbReference>
<keyword evidence="10" id="KW-1185">Reference proteome</keyword>
<comment type="subcellular location">
    <subcellularLocation>
        <location evidence="1 8">Cell membrane</location>
        <topology evidence="1 8">Multi-pass membrane protein</topology>
    </subcellularLocation>
</comment>
<sequence length="238" mass="24188">MELVVIGVILMIAACVQGSIGFGLGMLAAPLIALIRPDLLPALILLLALVLSSATLIRDRGGVEWRVVLWTSIGRLPGSLLGATAVAFLPLTGLSLALATAVILGIVSSLVGWRPGHGPRASLVAGAASGLLGTSTSIGGPPLSIILRDLAVEKIRGTMGAAFVIGSTLSITLLSLSGSLTFEHLKAAVLFLPAVVIGFLLSGVVNRHLNSQALYFGAVGLSLLGAVVVILRSLGQLL</sequence>
<accession>A0A6B8WIC4</accession>
<evidence type="ECO:0000256" key="3">
    <source>
        <dbReference type="ARBA" id="ARBA00022448"/>
    </source>
</evidence>
<evidence type="ECO:0000256" key="5">
    <source>
        <dbReference type="ARBA" id="ARBA00022692"/>
    </source>
</evidence>
<evidence type="ECO:0000256" key="4">
    <source>
        <dbReference type="ARBA" id="ARBA00022475"/>
    </source>
</evidence>
<feature type="transmembrane region" description="Helical" evidence="8">
    <location>
        <begin position="78"/>
        <end position="111"/>
    </location>
</feature>
<keyword evidence="6 8" id="KW-1133">Transmembrane helix</keyword>
<feature type="transmembrane region" description="Helical" evidence="8">
    <location>
        <begin position="123"/>
        <end position="147"/>
    </location>
</feature>
<dbReference type="InterPro" id="IPR002781">
    <property type="entry name" value="TM_pro_TauE-like"/>
</dbReference>
<name>A0A6B8WIC4_9CORY</name>
<evidence type="ECO:0000256" key="8">
    <source>
        <dbReference type="RuleBase" id="RU363041"/>
    </source>
</evidence>
<evidence type="ECO:0000256" key="1">
    <source>
        <dbReference type="ARBA" id="ARBA00004651"/>
    </source>
</evidence>
<keyword evidence="5 8" id="KW-0812">Transmembrane</keyword>
<feature type="transmembrane region" description="Helical" evidence="8">
    <location>
        <begin position="39"/>
        <end position="57"/>
    </location>
</feature>
<feature type="transmembrane region" description="Helical" evidence="8">
    <location>
        <begin position="7"/>
        <end position="33"/>
    </location>
</feature>
<dbReference type="PANTHER" id="PTHR30269:SF37">
    <property type="entry name" value="MEMBRANE TRANSPORTER PROTEIN"/>
    <property type="match status" value="1"/>
</dbReference>
<feature type="transmembrane region" description="Helical" evidence="8">
    <location>
        <begin position="213"/>
        <end position="234"/>
    </location>
</feature>
<feature type="transmembrane region" description="Helical" evidence="8">
    <location>
        <begin position="159"/>
        <end position="182"/>
    </location>
</feature>
<protein>
    <recommendedName>
        <fullName evidence="8">Probable membrane transporter protein</fullName>
    </recommendedName>
</protein>
<comment type="similarity">
    <text evidence="2 8">Belongs to the 4-toluene sulfonate uptake permease (TSUP) (TC 2.A.102) family.</text>
</comment>
<dbReference type="Pfam" id="PF01925">
    <property type="entry name" value="TauE"/>
    <property type="match status" value="1"/>
</dbReference>
<feature type="transmembrane region" description="Helical" evidence="8">
    <location>
        <begin position="188"/>
        <end position="206"/>
    </location>
</feature>
<evidence type="ECO:0000313" key="9">
    <source>
        <dbReference type="EMBL" id="QGU06228.1"/>
    </source>
</evidence>
<proteinExistence type="inferred from homology"/>
<gene>
    <name evidence="9" type="ORF">COCCU_01325</name>
</gene>
<keyword evidence="4 8" id="KW-1003">Cell membrane</keyword>
<dbReference type="EMBL" id="CP046455">
    <property type="protein sequence ID" value="QGU06228.1"/>
    <property type="molecule type" value="Genomic_DNA"/>
</dbReference>
<dbReference type="AlphaFoldDB" id="A0A6B8WIC4"/>
<reference evidence="9 10" key="1">
    <citation type="submission" date="2019-11" db="EMBL/GenBank/DDBJ databases">
        <title>Complete genome sequence of Corynebacterium kalinowskii 1959, a novel Corynebacterium species isolated from soil of a small paddock in Vilsendorf, Germany.</title>
        <authorList>
            <person name="Schaffert L."/>
            <person name="Ruwe M."/>
            <person name="Milse J."/>
            <person name="Hanuschka K."/>
            <person name="Ortseifen V."/>
            <person name="Droste J."/>
            <person name="Brandt D."/>
            <person name="Schlueter L."/>
            <person name="Kutter Y."/>
            <person name="Vinke S."/>
            <person name="Viehoefer P."/>
            <person name="Jacob L."/>
            <person name="Luebke N.-C."/>
            <person name="Schulte-Berndt E."/>
            <person name="Hain C."/>
            <person name="Linder M."/>
            <person name="Schmidt P."/>
            <person name="Wollenschlaeger L."/>
            <person name="Luttermann T."/>
            <person name="Thieme E."/>
            <person name="Hassa J."/>
            <person name="Haak M."/>
            <person name="Wittchen M."/>
            <person name="Mentz A."/>
            <person name="Persicke M."/>
            <person name="Busche T."/>
            <person name="Ruckert C."/>
        </authorList>
    </citation>
    <scope>NUCLEOTIDE SEQUENCE [LARGE SCALE GENOMIC DNA]</scope>
    <source>
        <strain evidence="9 10">2039</strain>
    </source>
</reference>